<sequence length="72" mass="8599">MIDDGEEKKKIREEQCRKNESMVVTSDIYWRRRGTLVERGDVGEDSHVLRINPCDLWSEWLESYIIRDQIGD</sequence>
<accession>A0AAE1Q3N6</accession>
<keyword evidence="2" id="KW-1185">Reference proteome</keyword>
<name>A0AAE1Q3N6_9EUCA</name>
<dbReference type="AlphaFoldDB" id="A0AAE1Q3N6"/>
<dbReference type="EMBL" id="JAWZYT010000784">
    <property type="protein sequence ID" value="KAK4319061.1"/>
    <property type="molecule type" value="Genomic_DNA"/>
</dbReference>
<evidence type="ECO:0000313" key="2">
    <source>
        <dbReference type="Proteomes" id="UP001292094"/>
    </source>
</evidence>
<gene>
    <name evidence="1" type="ORF">Pmani_009988</name>
</gene>
<comment type="caution">
    <text evidence="1">The sequence shown here is derived from an EMBL/GenBank/DDBJ whole genome shotgun (WGS) entry which is preliminary data.</text>
</comment>
<organism evidence="1 2">
    <name type="scientific">Petrolisthes manimaculis</name>
    <dbReference type="NCBI Taxonomy" id="1843537"/>
    <lineage>
        <taxon>Eukaryota</taxon>
        <taxon>Metazoa</taxon>
        <taxon>Ecdysozoa</taxon>
        <taxon>Arthropoda</taxon>
        <taxon>Crustacea</taxon>
        <taxon>Multicrustacea</taxon>
        <taxon>Malacostraca</taxon>
        <taxon>Eumalacostraca</taxon>
        <taxon>Eucarida</taxon>
        <taxon>Decapoda</taxon>
        <taxon>Pleocyemata</taxon>
        <taxon>Anomura</taxon>
        <taxon>Galatheoidea</taxon>
        <taxon>Porcellanidae</taxon>
        <taxon>Petrolisthes</taxon>
    </lineage>
</organism>
<dbReference type="Proteomes" id="UP001292094">
    <property type="component" value="Unassembled WGS sequence"/>
</dbReference>
<reference evidence="1" key="1">
    <citation type="submission" date="2023-11" db="EMBL/GenBank/DDBJ databases">
        <title>Genome assemblies of two species of porcelain crab, Petrolisthes cinctipes and Petrolisthes manimaculis (Anomura: Porcellanidae).</title>
        <authorList>
            <person name="Angst P."/>
        </authorList>
    </citation>
    <scope>NUCLEOTIDE SEQUENCE</scope>
    <source>
        <strain evidence="1">PB745_02</strain>
        <tissue evidence="1">Gill</tissue>
    </source>
</reference>
<protein>
    <submittedName>
        <fullName evidence="1">Uncharacterized protein</fullName>
    </submittedName>
</protein>
<proteinExistence type="predicted"/>
<evidence type="ECO:0000313" key="1">
    <source>
        <dbReference type="EMBL" id="KAK4319061.1"/>
    </source>
</evidence>